<gene>
    <name evidence="6" type="ORF">B5V00_00635</name>
</gene>
<reference evidence="6 7" key="1">
    <citation type="submission" date="2017-03" db="EMBL/GenBank/DDBJ databases">
        <title>Genome sequence of Geothermobacter sp. EPR-M, Deep-Sea Iron Reducer.</title>
        <authorList>
            <person name="Tully B."/>
            <person name="Savalia P."/>
            <person name="Abuyen K."/>
            <person name="Baughan C."/>
            <person name="Romero E."/>
            <person name="Ronkowski C."/>
            <person name="Torres B."/>
            <person name="Tremblay J."/>
            <person name="Trujillo A."/>
            <person name="Tyler M."/>
            <person name="Perez-Rodriguez I."/>
            <person name="Amend J."/>
        </authorList>
    </citation>
    <scope>NUCLEOTIDE SEQUENCE [LARGE SCALE GENOMIC DNA]</scope>
    <source>
        <strain evidence="6 7">EPR-M</strain>
    </source>
</reference>
<feature type="domain" description="Glycosyltransferase 2-like" evidence="5">
    <location>
        <begin position="45"/>
        <end position="172"/>
    </location>
</feature>
<feature type="transmembrane region" description="Helical" evidence="4">
    <location>
        <begin position="312"/>
        <end position="332"/>
    </location>
</feature>
<dbReference type="EMBL" id="NAAD01000001">
    <property type="protein sequence ID" value="ORJ63405.1"/>
    <property type="molecule type" value="Genomic_DNA"/>
</dbReference>
<dbReference type="STRING" id="1969733.B5V00_00635"/>
<feature type="transmembrane region" description="Helical" evidence="4">
    <location>
        <begin position="344"/>
        <end position="362"/>
    </location>
</feature>
<keyword evidence="3 6" id="KW-0808">Transferase</keyword>
<dbReference type="PANTHER" id="PTHR43630:SF1">
    <property type="entry name" value="POLY-BETA-1,6-N-ACETYL-D-GLUCOSAMINE SYNTHASE"/>
    <property type="match status" value="1"/>
</dbReference>
<keyword evidence="4" id="KW-1133">Transmembrane helix</keyword>
<sequence>MLILFYGSIFMIAFAYFGYPLSLLLLSRFRSRPVARRAIAPSVTLIITVFNEEARIRPKLENTLALDYPREKLQVLVASDGSTDATNSIVESYRDRGIELLPVRTRGGKENAQKEAVEQARGDVLVFSDVATMLDPEGLRKMVANFADPAVGCVSSVDRVLDKEGRPGGEGAYVRYEMWLRSLESSVHSLVGLSGSFFAARREVCSDFSADMQSDFRTLLNSMRLGLRGVSDPQVVGYYLDVADQRREFDRKVRTVLRGLTVFFRNLEFLNPRRYGFFSYQYFCHKLLRWLVPLFMATALISNLWLASGSVFYSLLFCVHFGCYLAVGWSWWRRALPVWTPLKIPVYFVVVNAAILLAWWRYLGGRRQVMWTPSQR</sequence>
<dbReference type="OrthoDB" id="9802632at2"/>
<organism evidence="6 7">
    <name type="scientific">Geothermobacter hydrogeniphilus</name>
    <dbReference type="NCBI Taxonomy" id="1969733"/>
    <lineage>
        <taxon>Bacteria</taxon>
        <taxon>Pseudomonadati</taxon>
        <taxon>Thermodesulfobacteriota</taxon>
        <taxon>Desulfuromonadia</taxon>
        <taxon>Desulfuromonadales</taxon>
        <taxon>Geothermobacteraceae</taxon>
        <taxon>Geothermobacter</taxon>
    </lineage>
</organism>
<comment type="similarity">
    <text evidence="1">Belongs to the glycosyltransferase 2 family.</text>
</comment>
<keyword evidence="2" id="KW-0328">Glycosyltransferase</keyword>
<evidence type="ECO:0000313" key="6">
    <source>
        <dbReference type="EMBL" id="ORJ63405.1"/>
    </source>
</evidence>
<name>A0A1X0YDW5_9BACT</name>
<keyword evidence="4" id="KW-0472">Membrane</keyword>
<dbReference type="AlphaFoldDB" id="A0A1X0YDW5"/>
<feature type="transmembrane region" description="Helical" evidence="4">
    <location>
        <begin position="287"/>
        <end position="306"/>
    </location>
</feature>
<dbReference type="InterPro" id="IPR001173">
    <property type="entry name" value="Glyco_trans_2-like"/>
</dbReference>
<dbReference type="Gene3D" id="3.90.550.10">
    <property type="entry name" value="Spore Coat Polysaccharide Biosynthesis Protein SpsA, Chain A"/>
    <property type="match status" value="1"/>
</dbReference>
<feature type="transmembrane region" description="Helical" evidence="4">
    <location>
        <begin position="6"/>
        <end position="27"/>
    </location>
</feature>
<keyword evidence="7" id="KW-1185">Reference proteome</keyword>
<protein>
    <submittedName>
        <fullName evidence="6">Glycosyl transferase</fullName>
    </submittedName>
</protein>
<evidence type="ECO:0000256" key="2">
    <source>
        <dbReference type="ARBA" id="ARBA00022676"/>
    </source>
</evidence>
<evidence type="ECO:0000256" key="3">
    <source>
        <dbReference type="ARBA" id="ARBA00022679"/>
    </source>
</evidence>
<keyword evidence="4" id="KW-0812">Transmembrane</keyword>
<evidence type="ECO:0000313" key="7">
    <source>
        <dbReference type="Proteomes" id="UP000193136"/>
    </source>
</evidence>
<comment type="caution">
    <text evidence="6">The sequence shown here is derived from an EMBL/GenBank/DDBJ whole genome shotgun (WGS) entry which is preliminary data.</text>
</comment>
<accession>A0A1X0YDW5</accession>
<dbReference type="Pfam" id="PF00535">
    <property type="entry name" value="Glycos_transf_2"/>
    <property type="match status" value="1"/>
</dbReference>
<evidence type="ECO:0000256" key="4">
    <source>
        <dbReference type="SAM" id="Phobius"/>
    </source>
</evidence>
<dbReference type="PANTHER" id="PTHR43630">
    <property type="entry name" value="POLY-BETA-1,6-N-ACETYL-D-GLUCOSAMINE SYNTHASE"/>
    <property type="match status" value="1"/>
</dbReference>
<evidence type="ECO:0000256" key="1">
    <source>
        <dbReference type="ARBA" id="ARBA00006739"/>
    </source>
</evidence>
<dbReference type="GO" id="GO:0016757">
    <property type="term" value="F:glycosyltransferase activity"/>
    <property type="evidence" value="ECO:0007669"/>
    <property type="project" value="UniProtKB-KW"/>
</dbReference>
<dbReference type="InterPro" id="IPR029044">
    <property type="entry name" value="Nucleotide-diphossugar_trans"/>
</dbReference>
<dbReference type="RefSeq" id="WP_085008458.1">
    <property type="nucleotide sequence ID" value="NZ_NAAD01000001.1"/>
</dbReference>
<proteinExistence type="inferred from homology"/>
<dbReference type="CDD" id="cd06439">
    <property type="entry name" value="CESA_like_1"/>
    <property type="match status" value="1"/>
</dbReference>
<evidence type="ECO:0000259" key="5">
    <source>
        <dbReference type="Pfam" id="PF00535"/>
    </source>
</evidence>
<dbReference type="Proteomes" id="UP000193136">
    <property type="component" value="Unassembled WGS sequence"/>
</dbReference>
<dbReference type="SUPFAM" id="SSF53448">
    <property type="entry name" value="Nucleotide-diphospho-sugar transferases"/>
    <property type="match status" value="1"/>
</dbReference>